<dbReference type="Gene3D" id="3.40.50.2300">
    <property type="match status" value="1"/>
</dbReference>
<dbReference type="Pfam" id="PF01048">
    <property type="entry name" value="PNP_UDP_1"/>
    <property type="match status" value="1"/>
</dbReference>
<dbReference type="InterPro" id="IPR000845">
    <property type="entry name" value="Nucleoside_phosphorylase_d"/>
</dbReference>
<dbReference type="InterPro" id="IPR011006">
    <property type="entry name" value="CheY-like_superfamily"/>
</dbReference>
<dbReference type="RefSeq" id="WP_345304071.1">
    <property type="nucleotide sequence ID" value="NZ_BAABJE010000015.1"/>
</dbReference>
<evidence type="ECO:0000313" key="2">
    <source>
        <dbReference type="EMBL" id="GAA4800817.1"/>
    </source>
</evidence>
<dbReference type="InterPro" id="IPR035994">
    <property type="entry name" value="Nucleoside_phosphorylase_sf"/>
</dbReference>
<dbReference type="EMBL" id="BAABJE010000015">
    <property type="protein sequence ID" value="GAA4800817.1"/>
    <property type="molecule type" value="Genomic_DNA"/>
</dbReference>
<evidence type="ECO:0000259" key="1">
    <source>
        <dbReference type="Pfam" id="PF01048"/>
    </source>
</evidence>
<dbReference type="CDD" id="cd00156">
    <property type="entry name" value="REC"/>
    <property type="match status" value="1"/>
</dbReference>
<proteinExistence type="predicted"/>
<dbReference type="PANTHER" id="PTHR46832:SF1">
    <property type="entry name" value="5'-METHYLTHIOADENOSINE_S-ADENOSYLHOMOCYSTEINE NUCLEOSIDASE"/>
    <property type="match status" value="1"/>
</dbReference>
<keyword evidence="3" id="KW-1185">Reference proteome</keyword>
<gene>
    <name evidence="2" type="ORF">GCM10023307_29120</name>
</gene>
<name>A0ABP9BVK6_9GAMM</name>
<sequence length="401" mass="43496">MRFLIVDDDRGKTSALQSQLVANGVAAEDIVCCDSVASARKAIESVAFDAMLLDVLLPARKNAVASGANSIEFLRQIIDDGVSVAPRYIFGVTADPSAMRDFEAEFRSMTLQIFHVAPGADDWKGLLASLVLFMRRTKAAESAYQYDIAILDALRVPELSAVASQWPLRLEQEALLNNSVLYQVGSGVGDLEGRKVVCAHPAQMGPVAAAHAAESIIRCFRPRVLLMTGICGGFSNEVRLGDVIVAERSWDWQAGKWTDDGVLLPSVDQRNASGRLVALARTVSSEEVSAIHKKFEGNRPSHVPRIVIGPMVTGSSVVASTDIQKAFRSQHRKMVGVDMECFGLYYAAAVSAEPRTEVLCVKAVSDLADREKSDNFQEYCSYMSAHIGLRVVALNFQTALA</sequence>
<dbReference type="SUPFAM" id="SSF52172">
    <property type="entry name" value="CheY-like"/>
    <property type="match status" value="1"/>
</dbReference>
<reference evidence="3" key="1">
    <citation type="journal article" date="2019" name="Int. J. Syst. Evol. Microbiol.">
        <title>The Global Catalogue of Microorganisms (GCM) 10K type strain sequencing project: providing services to taxonomists for standard genome sequencing and annotation.</title>
        <authorList>
            <consortium name="The Broad Institute Genomics Platform"/>
            <consortium name="The Broad Institute Genome Sequencing Center for Infectious Disease"/>
            <person name="Wu L."/>
            <person name="Ma J."/>
        </authorList>
    </citation>
    <scope>NUCLEOTIDE SEQUENCE [LARGE SCALE GENOMIC DNA]</scope>
    <source>
        <strain evidence="3">JCM 18204</strain>
    </source>
</reference>
<dbReference type="Proteomes" id="UP001499959">
    <property type="component" value="Unassembled WGS sequence"/>
</dbReference>
<dbReference type="SUPFAM" id="SSF53167">
    <property type="entry name" value="Purine and uridine phosphorylases"/>
    <property type="match status" value="1"/>
</dbReference>
<comment type="caution">
    <text evidence="2">The sequence shown here is derived from an EMBL/GenBank/DDBJ whole genome shotgun (WGS) entry which is preliminary data.</text>
</comment>
<organism evidence="2 3">
    <name type="scientific">Lysobacter hankyongensis</name>
    <dbReference type="NCBI Taxonomy" id="1176535"/>
    <lineage>
        <taxon>Bacteria</taxon>
        <taxon>Pseudomonadati</taxon>
        <taxon>Pseudomonadota</taxon>
        <taxon>Gammaproteobacteria</taxon>
        <taxon>Lysobacterales</taxon>
        <taxon>Lysobacteraceae</taxon>
        <taxon>Lysobacter</taxon>
    </lineage>
</organism>
<accession>A0ABP9BVK6</accession>
<evidence type="ECO:0000313" key="3">
    <source>
        <dbReference type="Proteomes" id="UP001499959"/>
    </source>
</evidence>
<dbReference type="Gene3D" id="3.40.50.1580">
    <property type="entry name" value="Nucleoside phosphorylase domain"/>
    <property type="match status" value="1"/>
</dbReference>
<protein>
    <submittedName>
        <fullName evidence="2">Response regulator</fullName>
    </submittedName>
</protein>
<feature type="domain" description="Nucleoside phosphorylase" evidence="1">
    <location>
        <begin position="189"/>
        <end position="376"/>
    </location>
</feature>
<dbReference type="PANTHER" id="PTHR46832">
    <property type="entry name" value="5'-METHYLTHIOADENOSINE/S-ADENOSYLHOMOCYSTEINE NUCLEOSIDASE"/>
    <property type="match status" value="1"/>
</dbReference>